<feature type="compositionally biased region" description="Low complexity" evidence="1">
    <location>
        <begin position="193"/>
        <end position="213"/>
    </location>
</feature>
<feature type="compositionally biased region" description="Low complexity" evidence="1">
    <location>
        <begin position="134"/>
        <end position="149"/>
    </location>
</feature>
<gene>
    <name evidence="2" type="ORF">PAPYR_2214</name>
</gene>
<sequence>MDGFTLTPLSLDALPQIIEETTTLCKALNEIPGPGLKQVVEDRCNQLQKFYAEHELDERALDFEAQRLKLRKALANLQTNGPAFTTAPLATPQPHPAPAQQTTQQTLTSTHLQTQQRLPDPVLSLLIPKSASAGAKPTPKGKTSTTGAKLTPRTGVKTPSSARPSTAKSSTRPRANTTTTRKVTPIYDWEIVPSAPSSQPSSPSPSPSTTAESEMTETELADVLRVLGLSNGQREFQVKLTQQEYEALLARKSQVSPLHAREWVAEEPFVPPTPVGVTPTSVRAIYAATQPRHPAGGTLTPPPPGSPGAGFAGTVPDPSSPSRRRPMTPSRMPPFLNSGTSYIAPAEAIFREELRPIDRSSHLGQRDFVTALPSSRGGTVNRLYSFGFNPG</sequence>
<accession>A0ABQ8URX1</accession>
<organism evidence="2 3">
    <name type="scientific">Paratrimastix pyriformis</name>
    <dbReference type="NCBI Taxonomy" id="342808"/>
    <lineage>
        <taxon>Eukaryota</taxon>
        <taxon>Metamonada</taxon>
        <taxon>Preaxostyla</taxon>
        <taxon>Paratrimastigidae</taxon>
        <taxon>Paratrimastix</taxon>
    </lineage>
</organism>
<feature type="compositionally biased region" description="Low complexity" evidence="1">
    <location>
        <begin position="312"/>
        <end position="334"/>
    </location>
</feature>
<feature type="region of interest" description="Disordered" evidence="1">
    <location>
        <begin position="83"/>
        <end position="116"/>
    </location>
</feature>
<dbReference type="Proteomes" id="UP001141327">
    <property type="component" value="Unassembled WGS sequence"/>
</dbReference>
<feature type="region of interest" description="Disordered" evidence="1">
    <location>
        <begin position="294"/>
        <end position="338"/>
    </location>
</feature>
<comment type="caution">
    <text evidence="2">The sequence shown here is derived from an EMBL/GenBank/DDBJ whole genome shotgun (WGS) entry which is preliminary data.</text>
</comment>
<proteinExistence type="predicted"/>
<protein>
    <submittedName>
        <fullName evidence="2">Uncharacterized protein</fullName>
    </submittedName>
</protein>
<dbReference type="EMBL" id="JAPMOS010000008">
    <property type="protein sequence ID" value="KAJ4461196.1"/>
    <property type="molecule type" value="Genomic_DNA"/>
</dbReference>
<evidence type="ECO:0000256" key="1">
    <source>
        <dbReference type="SAM" id="MobiDB-lite"/>
    </source>
</evidence>
<evidence type="ECO:0000313" key="2">
    <source>
        <dbReference type="EMBL" id="KAJ4461196.1"/>
    </source>
</evidence>
<feature type="compositionally biased region" description="Low complexity" evidence="1">
    <location>
        <begin position="98"/>
        <end position="116"/>
    </location>
</feature>
<feature type="compositionally biased region" description="Polar residues" evidence="1">
    <location>
        <begin position="157"/>
        <end position="182"/>
    </location>
</feature>
<keyword evidence="3" id="KW-1185">Reference proteome</keyword>
<feature type="region of interest" description="Disordered" evidence="1">
    <location>
        <begin position="131"/>
        <end position="217"/>
    </location>
</feature>
<reference evidence="2" key="1">
    <citation type="journal article" date="2022" name="bioRxiv">
        <title>Genomics of Preaxostyla Flagellates Illuminates Evolutionary Transitions and the Path Towards Mitochondrial Loss.</title>
        <authorList>
            <person name="Novak L.V.F."/>
            <person name="Treitli S.C."/>
            <person name="Pyrih J."/>
            <person name="Halakuc P."/>
            <person name="Pipaliya S.V."/>
            <person name="Vacek V."/>
            <person name="Brzon O."/>
            <person name="Soukal P."/>
            <person name="Eme L."/>
            <person name="Dacks J.B."/>
            <person name="Karnkowska A."/>
            <person name="Elias M."/>
            <person name="Hampl V."/>
        </authorList>
    </citation>
    <scope>NUCLEOTIDE SEQUENCE</scope>
    <source>
        <strain evidence="2">RCP-MX</strain>
    </source>
</reference>
<evidence type="ECO:0000313" key="3">
    <source>
        <dbReference type="Proteomes" id="UP001141327"/>
    </source>
</evidence>
<name>A0ABQ8URX1_9EUKA</name>